<dbReference type="RefSeq" id="WP_057624355.1">
    <property type="nucleotide sequence ID" value="NZ_LKHV02000001.1"/>
</dbReference>
<dbReference type="OrthoDB" id="9787650at2"/>
<gene>
    <name evidence="11" type="primary">hemD</name>
    <name evidence="12" type="ORF">CC99x_012315</name>
    <name evidence="11" type="ORF">CC99x_01246</name>
</gene>
<dbReference type="GO" id="GO:0006780">
    <property type="term" value="P:uroporphyrinogen III biosynthetic process"/>
    <property type="evidence" value="ECO:0007669"/>
    <property type="project" value="UniProtKB-UniRule"/>
</dbReference>
<comment type="similarity">
    <text evidence="2 9">Belongs to the uroporphyrinogen-III synthase family.</text>
</comment>
<dbReference type="AlphaFoldDB" id="A0A0Q9YE55"/>
<reference evidence="11" key="1">
    <citation type="submission" date="2015-09" db="EMBL/GenBank/DDBJ databases">
        <title>Draft Genome Sequences of Two Novel Amoeba-resistant Intranuclear Bacteria, Candidatus Berkiella cookevillensis and Candidatus Berkiella aquae.</title>
        <authorList>
            <person name="Mehari Y.T."/>
            <person name="Arivett B.A."/>
            <person name="Farone A.L."/>
            <person name="Gunderson J.H."/>
            <person name="Farone M.B."/>
        </authorList>
    </citation>
    <scope>NUCLEOTIDE SEQUENCE [LARGE SCALE GENOMIC DNA]</scope>
    <source>
        <strain evidence="11">CC99</strain>
    </source>
</reference>
<evidence type="ECO:0000256" key="8">
    <source>
        <dbReference type="ARBA" id="ARBA00048617"/>
    </source>
</evidence>
<comment type="catalytic activity">
    <reaction evidence="8 9">
        <text>hydroxymethylbilane = uroporphyrinogen III + H2O</text>
        <dbReference type="Rhea" id="RHEA:18965"/>
        <dbReference type="ChEBI" id="CHEBI:15377"/>
        <dbReference type="ChEBI" id="CHEBI:57308"/>
        <dbReference type="ChEBI" id="CHEBI:57845"/>
        <dbReference type="EC" id="4.2.1.75"/>
    </reaction>
</comment>
<evidence type="ECO:0000256" key="6">
    <source>
        <dbReference type="ARBA" id="ARBA00037589"/>
    </source>
</evidence>
<dbReference type="SUPFAM" id="SSF69618">
    <property type="entry name" value="HemD-like"/>
    <property type="match status" value="1"/>
</dbReference>
<dbReference type="Gene3D" id="3.40.50.10090">
    <property type="match status" value="2"/>
</dbReference>
<evidence type="ECO:0000313" key="11">
    <source>
        <dbReference type="EMBL" id="KRG18765.1"/>
    </source>
</evidence>
<organism evidence="11">
    <name type="scientific">Candidatus Berkiella cookevillensis</name>
    <dbReference type="NCBI Taxonomy" id="437022"/>
    <lineage>
        <taxon>Bacteria</taxon>
        <taxon>Pseudomonadati</taxon>
        <taxon>Pseudomonadota</taxon>
        <taxon>Gammaproteobacteria</taxon>
        <taxon>Candidatus Berkiellales</taxon>
        <taxon>Candidatus Berkiellaceae</taxon>
        <taxon>Candidatus Berkiella</taxon>
    </lineage>
</organism>
<dbReference type="PANTHER" id="PTHR38042:SF1">
    <property type="entry name" value="UROPORPHYRINOGEN-III SYNTHASE, CHLOROPLASTIC"/>
    <property type="match status" value="1"/>
</dbReference>
<keyword evidence="13" id="KW-1185">Reference proteome</keyword>
<dbReference type="EMBL" id="LKHV02000001">
    <property type="protein sequence ID" value="MCS5709681.1"/>
    <property type="molecule type" value="Genomic_DNA"/>
</dbReference>
<evidence type="ECO:0000256" key="2">
    <source>
        <dbReference type="ARBA" id="ARBA00008133"/>
    </source>
</evidence>
<dbReference type="STRING" id="437022.CC99x_01246"/>
<feature type="domain" description="Tetrapyrrole biosynthesis uroporphyrinogen III synthase" evidence="10">
    <location>
        <begin position="26"/>
        <end position="238"/>
    </location>
</feature>
<keyword evidence="4 9" id="KW-0456">Lyase</keyword>
<evidence type="ECO:0000256" key="4">
    <source>
        <dbReference type="ARBA" id="ARBA00023239"/>
    </source>
</evidence>
<proteinExistence type="inferred from homology"/>
<dbReference type="InterPro" id="IPR036108">
    <property type="entry name" value="4pyrrol_syn_uPrphyn_synt_sf"/>
</dbReference>
<comment type="caution">
    <text evidence="11">The sequence shown here is derived from an EMBL/GenBank/DDBJ whole genome shotgun (WGS) entry which is preliminary data.</text>
</comment>
<accession>A0A0Q9YE55</accession>
<reference evidence="12" key="3">
    <citation type="submission" date="2021-06" db="EMBL/GenBank/DDBJ databases">
        <title>Genomic Description and Analysis of Intracellular Bacteria, Candidatus Berkiella cookevillensis and Candidatus Berkiella aquae.</title>
        <authorList>
            <person name="Kidane D.T."/>
            <person name="Mehari Y.T."/>
            <person name="Rice F.C."/>
            <person name="Arivett B.A."/>
            <person name="Farone A.L."/>
            <person name="Berk S.G."/>
            <person name="Farone M.B."/>
        </authorList>
    </citation>
    <scope>NUCLEOTIDE SEQUENCE</scope>
    <source>
        <strain evidence="12">CC99</strain>
    </source>
</reference>
<reference evidence="12" key="2">
    <citation type="journal article" date="2016" name="Genome Announc.">
        <title>Draft Genome Sequences of Two Novel Amoeba-Resistant Intranuclear Bacteria, 'Candidatus Berkiella cookevillensis' and 'Candidatus Berkiella aquae'.</title>
        <authorList>
            <person name="Mehari Y.T."/>
            <person name="Arivett B.A."/>
            <person name="Farone A.L."/>
            <person name="Gunderson J.H."/>
            <person name="Farone M.B."/>
        </authorList>
    </citation>
    <scope>NUCLEOTIDE SEQUENCE</scope>
    <source>
        <strain evidence="12">CC99</strain>
    </source>
</reference>
<dbReference type="EMBL" id="LKHV01000005">
    <property type="protein sequence ID" value="KRG18765.1"/>
    <property type="molecule type" value="Genomic_DNA"/>
</dbReference>
<dbReference type="UniPathway" id="UPA00251">
    <property type="reaction ID" value="UER00320"/>
</dbReference>
<dbReference type="InterPro" id="IPR003754">
    <property type="entry name" value="4pyrrol_synth_uPrphyn_synth"/>
</dbReference>
<evidence type="ECO:0000256" key="5">
    <source>
        <dbReference type="ARBA" id="ARBA00023244"/>
    </source>
</evidence>
<dbReference type="CDD" id="cd06578">
    <property type="entry name" value="HemD"/>
    <property type="match status" value="1"/>
</dbReference>
<comment type="function">
    <text evidence="6 9">Catalyzes cyclization of the linear tetrapyrrole, hydroxymethylbilane, to the macrocyclic uroporphyrinogen III.</text>
</comment>
<dbReference type="Proteomes" id="UP000051494">
    <property type="component" value="Unassembled WGS sequence"/>
</dbReference>
<dbReference type="GO" id="GO:0004852">
    <property type="term" value="F:uroporphyrinogen-III synthase activity"/>
    <property type="evidence" value="ECO:0007669"/>
    <property type="project" value="UniProtKB-UniRule"/>
</dbReference>
<comment type="pathway">
    <text evidence="1 9">Porphyrin-containing compound metabolism; protoporphyrin-IX biosynthesis; coproporphyrinogen-III from 5-aminolevulinate: step 3/4.</text>
</comment>
<evidence type="ECO:0000313" key="12">
    <source>
        <dbReference type="EMBL" id="MCS5709681.1"/>
    </source>
</evidence>
<name>A0A0Q9YE55_9GAMM</name>
<evidence type="ECO:0000313" key="13">
    <source>
        <dbReference type="Proteomes" id="UP000051494"/>
    </source>
</evidence>
<evidence type="ECO:0000256" key="3">
    <source>
        <dbReference type="ARBA" id="ARBA00013109"/>
    </source>
</evidence>
<evidence type="ECO:0000259" key="10">
    <source>
        <dbReference type="Pfam" id="PF02602"/>
    </source>
</evidence>
<dbReference type="InterPro" id="IPR039793">
    <property type="entry name" value="UROS/Hem4"/>
</dbReference>
<evidence type="ECO:0000256" key="1">
    <source>
        <dbReference type="ARBA" id="ARBA00004772"/>
    </source>
</evidence>
<evidence type="ECO:0000256" key="7">
    <source>
        <dbReference type="ARBA" id="ARBA00040167"/>
    </source>
</evidence>
<dbReference type="Pfam" id="PF02602">
    <property type="entry name" value="HEM4"/>
    <property type="match status" value="1"/>
</dbReference>
<dbReference type="GO" id="GO:0006782">
    <property type="term" value="P:protoporphyrinogen IX biosynthetic process"/>
    <property type="evidence" value="ECO:0007669"/>
    <property type="project" value="UniProtKB-UniRule"/>
</dbReference>
<sequence>MHYQKAESALYTLIITRPKKQSEAWIDYLIQHHVDYLCFPTLEIKSLHTTWNAHQHEILAKADILIITSANCIHSASPALLQQLQQAAFKIVTLGQGTSNALKQHGIQPFLTAPDGTTSESLLALAFFQPEKMKNKRIVILSGQGGRRYLDENLQQRHAQVHRIALYQRVCPLDDASETIEAIRRCSKPIFVITSQEALINIIQLFPEAALSWLKAQLFIVVSERILQYAKSLSFGKVWNVQSLAIDKIHALIEAEPLSV</sequence>
<dbReference type="PANTHER" id="PTHR38042">
    <property type="entry name" value="UROPORPHYRINOGEN-III SYNTHASE, CHLOROPLASTIC"/>
    <property type="match status" value="1"/>
</dbReference>
<protein>
    <recommendedName>
        <fullName evidence="7 9">Uroporphyrinogen-III synthase</fullName>
        <ecNumber evidence="3 9">4.2.1.75</ecNumber>
    </recommendedName>
</protein>
<dbReference type="EC" id="4.2.1.75" evidence="3 9"/>
<evidence type="ECO:0000256" key="9">
    <source>
        <dbReference type="RuleBase" id="RU366031"/>
    </source>
</evidence>
<keyword evidence="5 9" id="KW-0627">Porphyrin biosynthesis</keyword>